<dbReference type="EMBL" id="BGZO01000031">
    <property type="protein sequence ID" value="GBR76522.1"/>
    <property type="molecule type" value="Genomic_DNA"/>
</dbReference>
<keyword evidence="1" id="KW-0175">Coiled coil</keyword>
<evidence type="ECO:0000313" key="3">
    <source>
        <dbReference type="EMBL" id="GBR76522.1"/>
    </source>
</evidence>
<gene>
    <name evidence="3" type="ORF">NO2_1055</name>
</gene>
<comment type="caution">
    <text evidence="3">The sequence shown here is derived from an EMBL/GenBank/DDBJ whole genome shotgun (WGS) entry which is preliminary data.</text>
</comment>
<reference evidence="3 4" key="1">
    <citation type="journal article" date="2019" name="ISME J.">
        <title>Genome analyses of uncultured TG2/ZB3 bacteria in 'Margulisbacteria' specifically attached to ectosymbiotic spirochetes of protists in the termite gut.</title>
        <authorList>
            <person name="Utami Y.D."/>
            <person name="Kuwahara H."/>
            <person name="Igai K."/>
            <person name="Murakami T."/>
            <person name="Sugaya K."/>
            <person name="Morikawa T."/>
            <person name="Nagura Y."/>
            <person name="Yuki M."/>
            <person name="Deevong P."/>
            <person name="Inoue T."/>
            <person name="Kihara K."/>
            <person name="Lo N."/>
            <person name="Yamada A."/>
            <person name="Ohkuma M."/>
            <person name="Hongoh Y."/>
        </authorList>
    </citation>
    <scope>NUCLEOTIDE SEQUENCE [LARGE SCALE GENOMIC DNA]</scope>
    <source>
        <strain evidence="3">NkOx7-02</strain>
    </source>
</reference>
<proteinExistence type="predicted"/>
<accession>A0A388TI05</accession>
<evidence type="ECO:0000256" key="1">
    <source>
        <dbReference type="SAM" id="Coils"/>
    </source>
</evidence>
<name>A0A388TI05_9BACT</name>
<dbReference type="Proteomes" id="UP000275925">
    <property type="component" value="Unassembled WGS sequence"/>
</dbReference>
<dbReference type="AlphaFoldDB" id="A0A388TI05"/>
<protein>
    <submittedName>
        <fullName evidence="3">Uncharacterized protein</fullName>
    </submittedName>
</protein>
<evidence type="ECO:0000256" key="2">
    <source>
        <dbReference type="SAM" id="MobiDB-lite"/>
    </source>
</evidence>
<keyword evidence="4" id="KW-1185">Reference proteome</keyword>
<sequence>MQLREVLRKVPGTPPRKSLTAMSSDEFYDFLLAGGAQDDYYDFLLDFLLVEYLDGRLDEKKFRYFIGLDNPLQIGRFVDKLLREAKMQGSIYEELAKYRDTDARRDDLLTLLLPERKRDAAARRKINSVTELKDLVKDSAEELQKQKQALAQAKMLAAEKQRQEELRQAVILNAPEAGELLSRDTFAAEEAQLEQTAGLLNAEVLKQQKGTVLGQSTAPPPRTHSVVSADTAKMSPGELVAYKKKLLSKMRRDMGGKFKA</sequence>
<feature type="region of interest" description="Disordered" evidence="2">
    <location>
        <begin position="211"/>
        <end position="231"/>
    </location>
</feature>
<feature type="coiled-coil region" evidence="1">
    <location>
        <begin position="126"/>
        <end position="163"/>
    </location>
</feature>
<organism evidence="3 4">
    <name type="scientific">Candidatus Termititenax persephonae</name>
    <dbReference type="NCBI Taxonomy" id="2218525"/>
    <lineage>
        <taxon>Bacteria</taxon>
        <taxon>Bacillati</taxon>
        <taxon>Candidatus Margulisiibacteriota</taxon>
        <taxon>Candidatus Termititenacia</taxon>
        <taxon>Candidatus Termititenacales</taxon>
        <taxon>Candidatus Termititenacaceae</taxon>
        <taxon>Candidatus Termititenax</taxon>
    </lineage>
</organism>
<evidence type="ECO:0000313" key="4">
    <source>
        <dbReference type="Proteomes" id="UP000275925"/>
    </source>
</evidence>